<evidence type="ECO:0000313" key="5">
    <source>
        <dbReference type="Proteomes" id="UP001302367"/>
    </source>
</evidence>
<evidence type="ECO:0000259" key="1">
    <source>
        <dbReference type="PROSITE" id="PS50097"/>
    </source>
</evidence>
<dbReference type="InterPro" id="IPR000210">
    <property type="entry name" value="BTB/POZ_dom"/>
</dbReference>
<feature type="domain" description="BTB" evidence="1">
    <location>
        <begin position="30"/>
        <end position="99"/>
    </location>
</feature>
<gene>
    <name evidence="2" type="ORF">CB0940_10111</name>
    <name evidence="3" type="ORF">RHO25_011474</name>
</gene>
<name>A0A2G5HV39_CERBT</name>
<reference evidence="2 4" key="1">
    <citation type="submission" date="2015-10" db="EMBL/GenBank/DDBJ databases">
        <title>The cercosporin biosynthetic gene cluster was horizontally transferred to several fungal lineages and shown to be expanded in Cercospora beticola based on microsynteny with recipient genomes.</title>
        <authorList>
            <person name="De Jonge R."/>
            <person name="Ebert M.K."/>
            <person name="Suttle J.C."/>
            <person name="Jurick Ii W.M."/>
            <person name="Secor G.A."/>
            <person name="Thomma B.P."/>
            <person name="Van De Peer Y."/>
            <person name="Bolton M.D."/>
        </authorList>
    </citation>
    <scope>NUCLEOTIDE SEQUENCE [LARGE SCALE GENOMIC DNA]</scope>
    <source>
        <strain evidence="2 4">09-40</strain>
    </source>
</reference>
<sequence>MSPKETLHSPDGGKCHQSVLEHMYETGEWSDLTVRSSDNTLFKVHKSVVCAASTFFREACISAPGFRETHATIVDLAECDCIVMAILKHFYSLSATFTTPDLYQWDEAVTIDNGQHLIRLRIAIDKYGIDSMAATIEKTLSTFLFRAAELRKADIVVRIGCRLFDEPCDLFKPSRFDALQATAKLVPRILCNDKTFEMWHGNAKYMQSTLKVREVMRLGELE</sequence>
<dbReference type="Gene3D" id="3.30.710.10">
    <property type="entry name" value="Potassium Channel Kv1.1, Chain A"/>
    <property type="match status" value="1"/>
</dbReference>
<dbReference type="AlphaFoldDB" id="A0A2G5HV39"/>
<dbReference type="InterPro" id="IPR011333">
    <property type="entry name" value="SKP1/BTB/POZ_sf"/>
</dbReference>
<organism evidence="2 4">
    <name type="scientific">Cercospora beticola</name>
    <name type="common">Sugarbeet leaf spot fungus</name>
    <dbReference type="NCBI Taxonomy" id="122368"/>
    <lineage>
        <taxon>Eukaryota</taxon>
        <taxon>Fungi</taxon>
        <taxon>Dikarya</taxon>
        <taxon>Ascomycota</taxon>
        <taxon>Pezizomycotina</taxon>
        <taxon>Dothideomycetes</taxon>
        <taxon>Dothideomycetidae</taxon>
        <taxon>Mycosphaerellales</taxon>
        <taxon>Mycosphaerellaceae</taxon>
        <taxon>Cercospora</taxon>
    </lineage>
</organism>
<dbReference type="EMBL" id="LKMD01000103">
    <property type="protein sequence ID" value="PIA96102.1"/>
    <property type="molecule type" value="Genomic_DNA"/>
</dbReference>
<evidence type="ECO:0000313" key="4">
    <source>
        <dbReference type="Proteomes" id="UP000230605"/>
    </source>
</evidence>
<dbReference type="EMBL" id="CP134191">
    <property type="protein sequence ID" value="WPB06814.1"/>
    <property type="molecule type" value="Genomic_DNA"/>
</dbReference>
<dbReference type="Proteomes" id="UP001302367">
    <property type="component" value="Chromosome 8"/>
</dbReference>
<protein>
    <recommendedName>
        <fullName evidence="1">BTB domain-containing protein</fullName>
    </recommendedName>
</protein>
<evidence type="ECO:0000313" key="2">
    <source>
        <dbReference type="EMBL" id="PIA96102.1"/>
    </source>
</evidence>
<dbReference type="SUPFAM" id="SSF54695">
    <property type="entry name" value="POZ domain"/>
    <property type="match status" value="1"/>
</dbReference>
<proteinExistence type="predicted"/>
<dbReference type="PROSITE" id="PS50097">
    <property type="entry name" value="BTB"/>
    <property type="match status" value="1"/>
</dbReference>
<dbReference type="CDD" id="cd18186">
    <property type="entry name" value="BTB_POZ_ZBTB_KLHL-like"/>
    <property type="match status" value="1"/>
</dbReference>
<evidence type="ECO:0000313" key="3">
    <source>
        <dbReference type="EMBL" id="WPB06814.1"/>
    </source>
</evidence>
<keyword evidence="5" id="KW-1185">Reference proteome</keyword>
<dbReference type="Proteomes" id="UP000230605">
    <property type="component" value="Chromosome 8"/>
</dbReference>
<dbReference type="OrthoDB" id="6359816at2759"/>
<reference evidence="3 5" key="2">
    <citation type="submission" date="2023-09" db="EMBL/GenBank/DDBJ databases">
        <title>Complete-Gapless Cercospora beticola genome.</title>
        <authorList>
            <person name="Wyatt N.A."/>
            <person name="Spanner R.E."/>
            <person name="Bolton M.D."/>
        </authorList>
    </citation>
    <scope>NUCLEOTIDE SEQUENCE [LARGE SCALE GENOMIC DNA]</scope>
    <source>
        <strain evidence="3">Cb09-40</strain>
    </source>
</reference>
<accession>A0A2G5HV39</accession>
<dbReference type="Pfam" id="PF00651">
    <property type="entry name" value="BTB"/>
    <property type="match status" value="1"/>
</dbReference>